<name>W1PAA8_AMBTC</name>
<feature type="non-terminal residue" evidence="1">
    <location>
        <position position="1"/>
    </location>
</feature>
<sequence>SPETILYFLPYPSPPCNLLHSPPLSSRLPTTKTRKHIFYASRSFSIASLTYSLCSSPLLQVFLLSQPPCPQTLNNSLRYRLHLLPQRRLLQDLWPFYTAEDSRPLA</sequence>
<dbReference type="Gramene" id="ERN04541">
    <property type="protein sequence ID" value="ERN04541"/>
    <property type="gene ID" value="AMTR_s00081p00161420"/>
</dbReference>
<proteinExistence type="predicted"/>
<feature type="non-terminal residue" evidence="1">
    <location>
        <position position="106"/>
    </location>
</feature>
<protein>
    <submittedName>
        <fullName evidence="1">Uncharacterized protein</fullName>
    </submittedName>
</protein>
<evidence type="ECO:0000313" key="2">
    <source>
        <dbReference type="Proteomes" id="UP000017836"/>
    </source>
</evidence>
<dbReference type="Proteomes" id="UP000017836">
    <property type="component" value="Unassembled WGS sequence"/>
</dbReference>
<accession>W1PAA8</accession>
<gene>
    <name evidence="1" type="ORF">AMTR_s00081p00161420</name>
</gene>
<dbReference type="HOGENOM" id="CLU_2229962_0_0_1"/>
<dbReference type="AlphaFoldDB" id="W1PAA8"/>
<dbReference type="EMBL" id="KI394223">
    <property type="protein sequence ID" value="ERN04541.1"/>
    <property type="molecule type" value="Genomic_DNA"/>
</dbReference>
<reference evidence="2" key="1">
    <citation type="journal article" date="2013" name="Science">
        <title>The Amborella genome and the evolution of flowering plants.</title>
        <authorList>
            <consortium name="Amborella Genome Project"/>
        </authorList>
    </citation>
    <scope>NUCLEOTIDE SEQUENCE [LARGE SCALE GENOMIC DNA]</scope>
</reference>
<evidence type="ECO:0000313" key="1">
    <source>
        <dbReference type="EMBL" id="ERN04541.1"/>
    </source>
</evidence>
<organism evidence="1 2">
    <name type="scientific">Amborella trichopoda</name>
    <dbReference type="NCBI Taxonomy" id="13333"/>
    <lineage>
        <taxon>Eukaryota</taxon>
        <taxon>Viridiplantae</taxon>
        <taxon>Streptophyta</taxon>
        <taxon>Embryophyta</taxon>
        <taxon>Tracheophyta</taxon>
        <taxon>Spermatophyta</taxon>
        <taxon>Magnoliopsida</taxon>
        <taxon>Amborellales</taxon>
        <taxon>Amborellaceae</taxon>
        <taxon>Amborella</taxon>
    </lineage>
</organism>
<keyword evidence="2" id="KW-1185">Reference proteome</keyword>